<name>A0A0F6YHW2_9BACT</name>
<evidence type="ECO:0000313" key="1">
    <source>
        <dbReference type="EMBL" id="AKF06085.1"/>
    </source>
</evidence>
<dbReference type="KEGG" id="samy:DB32_003234"/>
<dbReference type="Proteomes" id="UP000034883">
    <property type="component" value="Chromosome"/>
</dbReference>
<evidence type="ECO:0000313" key="2">
    <source>
        <dbReference type="Proteomes" id="UP000034883"/>
    </source>
</evidence>
<reference evidence="1 2" key="1">
    <citation type="submission" date="2015-03" db="EMBL/GenBank/DDBJ databases">
        <title>Genome assembly of Sandaracinus amylolyticus DSM 53668.</title>
        <authorList>
            <person name="Sharma G."/>
            <person name="Subramanian S."/>
        </authorList>
    </citation>
    <scope>NUCLEOTIDE SEQUENCE [LARGE SCALE GENOMIC DNA]</scope>
    <source>
        <strain evidence="1 2">DSM 53668</strain>
    </source>
</reference>
<organism evidence="1 2">
    <name type="scientific">Sandaracinus amylolyticus</name>
    <dbReference type="NCBI Taxonomy" id="927083"/>
    <lineage>
        <taxon>Bacteria</taxon>
        <taxon>Pseudomonadati</taxon>
        <taxon>Myxococcota</taxon>
        <taxon>Polyangia</taxon>
        <taxon>Polyangiales</taxon>
        <taxon>Sandaracinaceae</taxon>
        <taxon>Sandaracinus</taxon>
    </lineage>
</organism>
<accession>A0A0F6YHW2</accession>
<dbReference type="RefSeq" id="WP_053233294.1">
    <property type="nucleotide sequence ID" value="NZ_CP011125.1"/>
</dbReference>
<sequence>MTLDELTRPLTPAEVREFIYAAIAARGGSPTTWKSGAPTRTIIAGLAIVVSGMSQLTAAIAKSGFLELAEGDWLTLVAQYVYGVERSAGTFAAGTVTIDNTGGGIYALDPGDLIVINTTTGKGYRNVAAVSINAGQTGVAVDVEALELGSDSTSLAGEIDGFGTAHPGLTVTNAAALIGTDPEDDEALRERCRAKTGTLSPNGPRDAYVYVAKSATKDDGTTAGVTRVRTVADGIGGVTVYVASASGSMPGSVGDTSTALGAVDDAIQRQVTPLAITATTVSATPLIVPVTYEVWVRDTSGLSNAEIEDRVDDALATFMASQPIGGSLLPGESTGRLYKTAVEAAIDGALRAIDDADGFILRRAVTVPAGDTDLASNQAPTVGTRTPTIHQVAEGTL</sequence>
<dbReference type="OrthoDB" id="5506164at2"/>
<dbReference type="STRING" id="927083.DB32_003234"/>
<dbReference type="AlphaFoldDB" id="A0A0F6YHW2"/>
<dbReference type="EMBL" id="CP011125">
    <property type="protein sequence ID" value="AKF06085.1"/>
    <property type="molecule type" value="Genomic_DNA"/>
</dbReference>
<keyword evidence="2" id="KW-1185">Reference proteome</keyword>
<gene>
    <name evidence="1" type="ORF">DB32_003234</name>
</gene>
<protein>
    <submittedName>
        <fullName evidence="1">Baseplate assembly protein, putative</fullName>
    </submittedName>
</protein>
<proteinExistence type="predicted"/>